<evidence type="ECO:0000256" key="4">
    <source>
        <dbReference type="ARBA" id="ARBA00023015"/>
    </source>
</evidence>
<dbReference type="PROSITE" id="PS51755">
    <property type="entry name" value="OMPR_PHOB"/>
    <property type="match status" value="1"/>
</dbReference>
<evidence type="ECO:0000313" key="12">
    <source>
        <dbReference type="EMBL" id="MCC2220204.1"/>
    </source>
</evidence>
<keyword evidence="13" id="KW-1185">Reference proteome</keyword>
<evidence type="ECO:0000259" key="10">
    <source>
        <dbReference type="PROSITE" id="PS50110"/>
    </source>
</evidence>
<reference evidence="12 13" key="1">
    <citation type="submission" date="2021-10" db="EMBL/GenBank/DDBJ databases">
        <title>Anaerobic single-cell dispensing facilitates the cultivation of human gut bacteria.</title>
        <authorList>
            <person name="Afrizal A."/>
        </authorList>
    </citation>
    <scope>NUCLEOTIDE SEQUENCE [LARGE SCALE GENOMIC DNA]</scope>
    <source>
        <strain evidence="12 13">CLA-AA-H224</strain>
    </source>
</reference>
<organism evidence="12 13">
    <name type="scientific">Anthropogastromicrobium aceti</name>
    <dbReference type="NCBI Taxonomy" id="2981768"/>
    <lineage>
        <taxon>Bacteria</taxon>
        <taxon>Bacillati</taxon>
        <taxon>Bacillota</taxon>
        <taxon>Clostridia</taxon>
        <taxon>Lachnospirales</taxon>
        <taxon>Lachnospiraceae</taxon>
        <taxon>Anthropogastromicrobium</taxon>
    </lineage>
</organism>
<keyword evidence="4" id="KW-0805">Transcription regulation</keyword>
<dbReference type="GO" id="GO:0000976">
    <property type="term" value="F:transcription cis-regulatory region binding"/>
    <property type="evidence" value="ECO:0007669"/>
    <property type="project" value="TreeGrafter"/>
</dbReference>
<dbReference type="CDD" id="cd00383">
    <property type="entry name" value="trans_reg_C"/>
    <property type="match status" value="1"/>
</dbReference>
<evidence type="ECO:0000256" key="3">
    <source>
        <dbReference type="ARBA" id="ARBA00023012"/>
    </source>
</evidence>
<sequence length="237" mass="27117">MNQLQNTNSPVILIADDDRDILSIIETILQEDGYQTLTASDGEQAVMLVQTHAVQLLILDIMMPKMNGLQAATQIRRLTNAPILMLSAKGEQSDRVIGLNMGADDYLVKPFFRDELLARVHSLLRRYLSLGSASDNSGSLLQYYELTLNTELKKLYVRGDEVRLTATEYKIMSLLLSRPGRIFPAEEIYERVWEQDSYSVENTVMIHINRLRKKIELNPKKPEYLKVVWGIGYKIEK</sequence>
<dbReference type="InterPro" id="IPR001789">
    <property type="entry name" value="Sig_transdc_resp-reg_receiver"/>
</dbReference>
<dbReference type="FunFam" id="1.10.10.10:FF:000018">
    <property type="entry name" value="DNA-binding response regulator ResD"/>
    <property type="match status" value="1"/>
</dbReference>
<comment type="function">
    <text evidence="7">May play the central regulatory role in sporulation. It may be an element of the effector pathway responsible for the activation of sporulation genes in response to nutritional stress. Spo0A may act in concert with spo0H (a sigma factor) to control the expression of some genes that are critical to the sporulation process.</text>
</comment>
<evidence type="ECO:0000256" key="1">
    <source>
        <dbReference type="ARBA" id="ARBA00018672"/>
    </source>
</evidence>
<keyword evidence="6" id="KW-0804">Transcription</keyword>
<dbReference type="PANTHER" id="PTHR48111:SF2">
    <property type="entry name" value="RESPONSE REGULATOR SAER"/>
    <property type="match status" value="1"/>
</dbReference>
<protein>
    <recommendedName>
        <fullName evidence="1">Stage 0 sporulation protein A homolog</fullName>
    </recommendedName>
</protein>
<dbReference type="Gene3D" id="1.10.10.10">
    <property type="entry name" value="Winged helix-like DNA-binding domain superfamily/Winged helix DNA-binding domain"/>
    <property type="match status" value="1"/>
</dbReference>
<evidence type="ECO:0000256" key="2">
    <source>
        <dbReference type="ARBA" id="ARBA00022553"/>
    </source>
</evidence>
<evidence type="ECO:0000256" key="8">
    <source>
        <dbReference type="PROSITE-ProRule" id="PRU00169"/>
    </source>
</evidence>
<dbReference type="EMBL" id="JAJEQN010000002">
    <property type="protein sequence ID" value="MCC2220204.1"/>
    <property type="molecule type" value="Genomic_DNA"/>
</dbReference>
<dbReference type="PANTHER" id="PTHR48111">
    <property type="entry name" value="REGULATOR OF RPOS"/>
    <property type="match status" value="1"/>
</dbReference>
<proteinExistence type="predicted"/>
<dbReference type="GO" id="GO:0006355">
    <property type="term" value="P:regulation of DNA-templated transcription"/>
    <property type="evidence" value="ECO:0007669"/>
    <property type="project" value="InterPro"/>
</dbReference>
<keyword evidence="5 9" id="KW-0238">DNA-binding</keyword>
<dbReference type="InterPro" id="IPR011006">
    <property type="entry name" value="CheY-like_superfamily"/>
</dbReference>
<dbReference type="Pfam" id="PF00072">
    <property type="entry name" value="Response_reg"/>
    <property type="match status" value="1"/>
</dbReference>
<keyword evidence="2 8" id="KW-0597">Phosphoprotein</keyword>
<evidence type="ECO:0000256" key="7">
    <source>
        <dbReference type="ARBA" id="ARBA00024867"/>
    </source>
</evidence>
<evidence type="ECO:0000313" key="13">
    <source>
        <dbReference type="Proteomes" id="UP001198200"/>
    </source>
</evidence>
<dbReference type="Pfam" id="PF00486">
    <property type="entry name" value="Trans_reg_C"/>
    <property type="match status" value="1"/>
</dbReference>
<dbReference type="PROSITE" id="PS50110">
    <property type="entry name" value="RESPONSE_REGULATORY"/>
    <property type="match status" value="1"/>
</dbReference>
<gene>
    <name evidence="12" type="ORF">LKD48_00885</name>
</gene>
<dbReference type="GO" id="GO:0000156">
    <property type="term" value="F:phosphorelay response regulator activity"/>
    <property type="evidence" value="ECO:0007669"/>
    <property type="project" value="TreeGrafter"/>
</dbReference>
<evidence type="ECO:0000256" key="6">
    <source>
        <dbReference type="ARBA" id="ARBA00023163"/>
    </source>
</evidence>
<name>A0AAE3E1Z0_9FIRM</name>
<dbReference type="InterPro" id="IPR036388">
    <property type="entry name" value="WH-like_DNA-bd_sf"/>
</dbReference>
<dbReference type="InterPro" id="IPR016032">
    <property type="entry name" value="Sig_transdc_resp-reg_C-effctor"/>
</dbReference>
<dbReference type="Gene3D" id="3.40.50.2300">
    <property type="match status" value="1"/>
</dbReference>
<dbReference type="CDD" id="cd17574">
    <property type="entry name" value="REC_OmpR"/>
    <property type="match status" value="1"/>
</dbReference>
<keyword evidence="3" id="KW-0902">Two-component regulatory system</keyword>
<dbReference type="SUPFAM" id="SSF46894">
    <property type="entry name" value="C-terminal effector domain of the bipartite response regulators"/>
    <property type="match status" value="1"/>
</dbReference>
<comment type="caution">
    <text evidence="12">The sequence shown here is derived from an EMBL/GenBank/DDBJ whole genome shotgun (WGS) entry which is preliminary data.</text>
</comment>
<evidence type="ECO:0000259" key="11">
    <source>
        <dbReference type="PROSITE" id="PS51755"/>
    </source>
</evidence>
<dbReference type="InterPro" id="IPR039420">
    <property type="entry name" value="WalR-like"/>
</dbReference>
<dbReference type="Gene3D" id="6.10.250.690">
    <property type="match status" value="1"/>
</dbReference>
<dbReference type="SMART" id="SM00448">
    <property type="entry name" value="REC"/>
    <property type="match status" value="1"/>
</dbReference>
<dbReference type="GO" id="GO:0005829">
    <property type="term" value="C:cytosol"/>
    <property type="evidence" value="ECO:0007669"/>
    <property type="project" value="TreeGrafter"/>
</dbReference>
<dbReference type="Proteomes" id="UP001198200">
    <property type="component" value="Unassembled WGS sequence"/>
</dbReference>
<dbReference type="GO" id="GO:0032993">
    <property type="term" value="C:protein-DNA complex"/>
    <property type="evidence" value="ECO:0007669"/>
    <property type="project" value="TreeGrafter"/>
</dbReference>
<dbReference type="SUPFAM" id="SSF52172">
    <property type="entry name" value="CheY-like"/>
    <property type="match status" value="1"/>
</dbReference>
<accession>A0AAE3E1Z0</accession>
<dbReference type="InterPro" id="IPR001867">
    <property type="entry name" value="OmpR/PhoB-type_DNA-bd"/>
</dbReference>
<dbReference type="AlphaFoldDB" id="A0AAE3E1Z0"/>
<feature type="modified residue" description="4-aspartylphosphate" evidence="8">
    <location>
        <position position="60"/>
    </location>
</feature>
<feature type="DNA-binding region" description="OmpR/PhoB-type" evidence="9">
    <location>
        <begin position="138"/>
        <end position="237"/>
    </location>
</feature>
<dbReference type="RefSeq" id="WP_227100795.1">
    <property type="nucleotide sequence ID" value="NZ_JAJEQN010000002.1"/>
</dbReference>
<feature type="domain" description="Response regulatory" evidence="10">
    <location>
        <begin position="11"/>
        <end position="124"/>
    </location>
</feature>
<feature type="domain" description="OmpR/PhoB-type" evidence="11">
    <location>
        <begin position="138"/>
        <end position="237"/>
    </location>
</feature>
<dbReference type="SMART" id="SM00862">
    <property type="entry name" value="Trans_reg_C"/>
    <property type="match status" value="1"/>
</dbReference>
<evidence type="ECO:0000256" key="9">
    <source>
        <dbReference type="PROSITE-ProRule" id="PRU01091"/>
    </source>
</evidence>
<evidence type="ECO:0000256" key="5">
    <source>
        <dbReference type="ARBA" id="ARBA00023125"/>
    </source>
</evidence>